<accession>A0A0N9R124</accession>
<dbReference type="KEGG" id="vg:26049326"/>
<evidence type="ECO:0000313" key="1">
    <source>
        <dbReference type="EMBL" id="ALH23365.1"/>
    </source>
</evidence>
<dbReference type="Proteomes" id="UP000203826">
    <property type="component" value="Segment"/>
</dbReference>
<name>A0A0N9R124_9VIRU</name>
<sequence length="209" mass="24595">MEFITNREKNIYTVPNNLNNKYIITFLSQYSLISSTIDSDNDDFITITTNSIETLEDFEKGKDQSDKDIFVNKFIYDIGCQILLLKANQIGIKHFNLSDIIVLNSNIFLFINPNMLYKLLNKKAIDISVPEYTHGTFTLDSIDSKSLFLPPEFSEKNKYYYYTTSYYSFVKLLLHYFNIKIDDIEHTSLYFFCKRCLTETPVDRVFLFI</sequence>
<evidence type="ECO:0000313" key="2">
    <source>
        <dbReference type="Proteomes" id="UP000203826"/>
    </source>
</evidence>
<dbReference type="EMBL" id="KT820662">
    <property type="protein sequence ID" value="ALH23365.1"/>
    <property type="molecule type" value="Genomic_DNA"/>
</dbReference>
<reference evidence="1 2" key="1">
    <citation type="journal article" date="2015" name="Genome Announc.">
        <title>The 474-Kilobase-Pair Complete Genome Sequence of CeV-01B, a Virus Infecting Haptolina (Chrysochromulina) ericina (Prymnesiophyceae).</title>
        <authorList>
            <person name="Gallot-Lavallee L."/>
            <person name="Pagarete A."/>
            <person name="Legendre M."/>
            <person name="Santini S."/>
            <person name="Sandaa R.A."/>
            <person name="Himmelbauer H."/>
            <person name="Ogata H."/>
            <person name="Bratbak G."/>
            <person name="Claverie J.M."/>
        </authorList>
    </citation>
    <scope>NUCLEOTIDE SEQUENCE [LARGE SCALE GENOMIC DNA]</scope>
    <source>
        <strain evidence="1">CeV-01B</strain>
    </source>
</reference>
<proteinExistence type="predicted"/>
<organism evidence="1 2">
    <name type="scientific">Chrysochromulina ericina virus CeV-01B</name>
    <dbReference type="NCBI Taxonomy" id="3070830"/>
    <lineage>
        <taxon>Viruses</taxon>
        <taxon>Varidnaviria</taxon>
        <taxon>Bamfordvirae</taxon>
        <taxon>Nucleocytoviricota</taxon>
        <taxon>Megaviricetes</taxon>
        <taxon>Imitervirales</taxon>
        <taxon>Mesomimiviridae</taxon>
        <taxon>Tethysvirus</taxon>
        <taxon>Tethysvirus raunefjordenense</taxon>
    </lineage>
</organism>
<gene>
    <name evidence="1" type="ORF">ceV_459</name>
</gene>
<protein>
    <submittedName>
        <fullName evidence="1">Uncharacterized protein</fullName>
    </submittedName>
</protein>
<keyword evidence="2" id="KW-1185">Reference proteome</keyword>